<gene>
    <name evidence="1" type="ORF">TM448A00064_0130</name>
</gene>
<proteinExistence type="predicted"/>
<protein>
    <submittedName>
        <fullName evidence="1">Uncharacterized protein</fullName>
    </submittedName>
</protein>
<sequence length="101" mass="11639">MTVDPLAGLASGGKLTPEQSIRFVELAINVCRCPRCGKFLPFMPHLRWLLVPRLRLSWPQYLYQYLSQLAVISAHRLRCGPHPCPARIMKFRPAEKNLRKL</sequence>
<name>A0A6H1Z927_9ZZZZ</name>
<accession>A0A6H1Z927</accession>
<dbReference type="EMBL" id="MT143971">
    <property type="protein sequence ID" value="QJA43951.1"/>
    <property type="molecule type" value="Genomic_DNA"/>
</dbReference>
<dbReference type="AlphaFoldDB" id="A0A6H1Z927"/>
<reference evidence="1" key="1">
    <citation type="submission" date="2020-03" db="EMBL/GenBank/DDBJ databases">
        <title>The deep terrestrial virosphere.</title>
        <authorList>
            <person name="Holmfeldt K."/>
            <person name="Nilsson E."/>
            <person name="Simone D."/>
            <person name="Lopez-Fernandez M."/>
            <person name="Wu X."/>
            <person name="de Brujin I."/>
            <person name="Lundin D."/>
            <person name="Andersson A."/>
            <person name="Bertilsson S."/>
            <person name="Dopson M."/>
        </authorList>
    </citation>
    <scope>NUCLEOTIDE SEQUENCE</scope>
    <source>
        <strain evidence="1">TM448A00064</strain>
    </source>
</reference>
<organism evidence="1">
    <name type="scientific">viral metagenome</name>
    <dbReference type="NCBI Taxonomy" id="1070528"/>
    <lineage>
        <taxon>unclassified sequences</taxon>
        <taxon>metagenomes</taxon>
        <taxon>organismal metagenomes</taxon>
    </lineage>
</organism>
<evidence type="ECO:0000313" key="1">
    <source>
        <dbReference type="EMBL" id="QJA43951.1"/>
    </source>
</evidence>